<reference evidence="2 3" key="1">
    <citation type="submission" date="2019-10" db="EMBL/GenBank/DDBJ databases">
        <title>Assembly and Annotation for the nematode Trichostrongylus colubriformis.</title>
        <authorList>
            <person name="Martin J."/>
        </authorList>
    </citation>
    <scope>NUCLEOTIDE SEQUENCE [LARGE SCALE GENOMIC DNA]</scope>
    <source>
        <strain evidence="2">G859</strain>
        <tissue evidence="2">Whole worm</tissue>
    </source>
</reference>
<gene>
    <name evidence="2" type="ORF">GCK32_017781</name>
</gene>
<evidence type="ECO:0000313" key="2">
    <source>
        <dbReference type="EMBL" id="KAK5981676.1"/>
    </source>
</evidence>
<organism evidence="2 3">
    <name type="scientific">Trichostrongylus colubriformis</name>
    <name type="common">Black scour worm</name>
    <dbReference type="NCBI Taxonomy" id="6319"/>
    <lineage>
        <taxon>Eukaryota</taxon>
        <taxon>Metazoa</taxon>
        <taxon>Ecdysozoa</taxon>
        <taxon>Nematoda</taxon>
        <taxon>Chromadorea</taxon>
        <taxon>Rhabditida</taxon>
        <taxon>Rhabditina</taxon>
        <taxon>Rhabditomorpha</taxon>
        <taxon>Strongyloidea</taxon>
        <taxon>Trichostrongylidae</taxon>
        <taxon>Trichostrongylus</taxon>
    </lineage>
</organism>
<feature type="chain" id="PRO_5043035485" description="Secreted protein" evidence="1">
    <location>
        <begin position="21"/>
        <end position="128"/>
    </location>
</feature>
<evidence type="ECO:0000313" key="3">
    <source>
        <dbReference type="Proteomes" id="UP001331761"/>
    </source>
</evidence>
<sequence length="128" mass="14633">MQSWSLLLFLPLTYSRKVTSEENEQIRQDCGHHFLQVRQARSSEGYKARSHEYPFIAAVVAHKGEFARCLHSKAYFTINMTHQSSKPLIRAPKKSHKSQLSIESNWEVAVVTFILSALHSTPTSLPHN</sequence>
<comment type="caution">
    <text evidence="2">The sequence shown here is derived from an EMBL/GenBank/DDBJ whole genome shotgun (WGS) entry which is preliminary data.</text>
</comment>
<dbReference type="Proteomes" id="UP001331761">
    <property type="component" value="Unassembled WGS sequence"/>
</dbReference>
<protein>
    <recommendedName>
        <fullName evidence="4">Secreted protein</fullName>
    </recommendedName>
</protein>
<evidence type="ECO:0008006" key="4">
    <source>
        <dbReference type="Google" id="ProtNLM"/>
    </source>
</evidence>
<dbReference type="EMBL" id="WIXE01006018">
    <property type="protein sequence ID" value="KAK5981676.1"/>
    <property type="molecule type" value="Genomic_DNA"/>
</dbReference>
<proteinExistence type="predicted"/>
<keyword evidence="1" id="KW-0732">Signal</keyword>
<accession>A0AAN8IQ38</accession>
<feature type="signal peptide" evidence="1">
    <location>
        <begin position="1"/>
        <end position="20"/>
    </location>
</feature>
<name>A0AAN8IQ38_TRICO</name>
<keyword evidence="3" id="KW-1185">Reference proteome</keyword>
<dbReference type="AlphaFoldDB" id="A0AAN8IQ38"/>
<evidence type="ECO:0000256" key="1">
    <source>
        <dbReference type="SAM" id="SignalP"/>
    </source>
</evidence>